<dbReference type="InterPro" id="IPR016181">
    <property type="entry name" value="Acyl_CoA_acyltransferase"/>
</dbReference>
<dbReference type="GO" id="GO:0005840">
    <property type="term" value="C:ribosome"/>
    <property type="evidence" value="ECO:0007669"/>
    <property type="project" value="UniProtKB-KW"/>
</dbReference>
<dbReference type="Pfam" id="PF00583">
    <property type="entry name" value="Acetyltransf_1"/>
    <property type="match status" value="1"/>
</dbReference>
<gene>
    <name evidence="2" type="ORF">SAMN04515671_4449</name>
</gene>
<organism evidence="2 3">
    <name type="scientific">Nakamurella panacisegetis</name>
    <dbReference type="NCBI Taxonomy" id="1090615"/>
    <lineage>
        <taxon>Bacteria</taxon>
        <taxon>Bacillati</taxon>
        <taxon>Actinomycetota</taxon>
        <taxon>Actinomycetes</taxon>
        <taxon>Nakamurellales</taxon>
        <taxon>Nakamurellaceae</taxon>
        <taxon>Nakamurella</taxon>
    </lineage>
</organism>
<keyword evidence="2" id="KW-0689">Ribosomal protein</keyword>
<proteinExistence type="predicted"/>
<dbReference type="CDD" id="cd04301">
    <property type="entry name" value="NAT_SF"/>
    <property type="match status" value="1"/>
</dbReference>
<feature type="domain" description="N-acetyltransferase" evidence="1">
    <location>
        <begin position="4"/>
        <end position="159"/>
    </location>
</feature>
<dbReference type="OrthoDB" id="5243635at2"/>
<name>A0A1H0T4Z4_9ACTN</name>
<dbReference type="Proteomes" id="UP000198741">
    <property type="component" value="Chromosome I"/>
</dbReference>
<dbReference type="RefSeq" id="WP_090480613.1">
    <property type="nucleotide sequence ID" value="NZ_LT629710.1"/>
</dbReference>
<keyword evidence="3" id="KW-1185">Reference proteome</keyword>
<accession>A0A1H0T4Z4</accession>
<dbReference type="STRING" id="1090615.SAMN04515671_4449"/>
<dbReference type="InterPro" id="IPR000182">
    <property type="entry name" value="GNAT_dom"/>
</dbReference>
<sequence>MSIPTIRRAEPDDAEAFSACHLACWREAYENLWGSERFAEFDPVKLAVRRRKEIESGIADHYLAEVDGEVVGIAISGPSRDEDPPTERELYAIFVRQGRQGSGVSDDLLQAAIGDGPACLWVYRDNPRASAFYVHHDFIPDGSEKIDSAGILEIRMVRR</sequence>
<keyword evidence="2" id="KW-0687">Ribonucleoprotein</keyword>
<evidence type="ECO:0000313" key="2">
    <source>
        <dbReference type="EMBL" id="SDP48606.1"/>
    </source>
</evidence>
<dbReference type="AlphaFoldDB" id="A0A1H0T4Z4"/>
<dbReference type="Gene3D" id="3.40.630.30">
    <property type="match status" value="1"/>
</dbReference>
<dbReference type="SUPFAM" id="SSF55729">
    <property type="entry name" value="Acyl-CoA N-acyltransferases (Nat)"/>
    <property type="match status" value="1"/>
</dbReference>
<reference evidence="2 3" key="1">
    <citation type="submission" date="2016-10" db="EMBL/GenBank/DDBJ databases">
        <authorList>
            <person name="de Groot N.N."/>
        </authorList>
    </citation>
    <scope>NUCLEOTIDE SEQUENCE [LARGE SCALE GENOMIC DNA]</scope>
    <source>
        <strain evidence="3">P4-7,KCTC 19426,CECT 7604</strain>
    </source>
</reference>
<dbReference type="PROSITE" id="PS51186">
    <property type="entry name" value="GNAT"/>
    <property type="match status" value="1"/>
</dbReference>
<dbReference type="GO" id="GO:0016747">
    <property type="term" value="F:acyltransferase activity, transferring groups other than amino-acyl groups"/>
    <property type="evidence" value="ECO:0007669"/>
    <property type="project" value="InterPro"/>
</dbReference>
<protein>
    <submittedName>
        <fullName evidence="2">Ribosomal protein S18 acetylase RimI</fullName>
    </submittedName>
</protein>
<evidence type="ECO:0000313" key="3">
    <source>
        <dbReference type="Proteomes" id="UP000198741"/>
    </source>
</evidence>
<evidence type="ECO:0000259" key="1">
    <source>
        <dbReference type="PROSITE" id="PS51186"/>
    </source>
</evidence>
<dbReference type="EMBL" id="LT629710">
    <property type="protein sequence ID" value="SDP48606.1"/>
    <property type="molecule type" value="Genomic_DNA"/>
</dbReference>